<gene>
    <name evidence="3" type="ORF">Q75_03330</name>
</gene>
<reference evidence="3 4" key="1">
    <citation type="journal article" date="2016" name="Front. Microbiol.">
        <title>Microevolution Analysis of Bacillus coahuilensis Unveils Differences in Phosphorus Acquisition Strategies and Their Regulation.</title>
        <authorList>
            <person name="Gomez-Lunar Z."/>
            <person name="Hernandez-Gonzalez I."/>
            <person name="Rodriguez-Torres M.D."/>
            <person name="Souza V."/>
            <person name="Olmedo-Alvarez G."/>
        </authorList>
    </citation>
    <scope>NUCLEOTIDE SEQUENCE [LARGE SCALE GENOMIC DNA]</scope>
    <source>
        <strain evidence="4">p1.1.43</strain>
    </source>
</reference>
<dbReference type="Proteomes" id="UP000074108">
    <property type="component" value="Unassembled WGS sequence"/>
</dbReference>
<dbReference type="PIRSF" id="PIRSF003230">
    <property type="entry name" value="YbgC"/>
    <property type="match status" value="1"/>
</dbReference>
<dbReference type="EMBL" id="LDYG01000017">
    <property type="protein sequence ID" value="KUP08104.1"/>
    <property type="molecule type" value="Genomic_DNA"/>
</dbReference>
<accession>A0A147KB37</accession>
<comment type="caution">
    <text evidence="3">The sequence shown here is derived from an EMBL/GenBank/DDBJ whole genome shotgun (WGS) entry which is preliminary data.</text>
</comment>
<evidence type="ECO:0000313" key="3">
    <source>
        <dbReference type="EMBL" id="KUP08104.1"/>
    </source>
</evidence>
<dbReference type="Gene3D" id="3.10.129.10">
    <property type="entry name" value="Hotdog Thioesterase"/>
    <property type="match status" value="1"/>
</dbReference>
<evidence type="ECO:0000256" key="2">
    <source>
        <dbReference type="ARBA" id="ARBA00022801"/>
    </source>
</evidence>
<proteinExistence type="inferred from homology"/>
<dbReference type="PANTHER" id="PTHR31793:SF27">
    <property type="entry name" value="NOVEL THIOESTERASE SUPERFAMILY DOMAIN AND SAPOSIN A-TYPE DOMAIN CONTAINING PROTEIN (0610012H03RIK)"/>
    <property type="match status" value="1"/>
</dbReference>
<dbReference type="CDD" id="cd00586">
    <property type="entry name" value="4HBT"/>
    <property type="match status" value="1"/>
</dbReference>
<dbReference type="OrthoDB" id="9799036at2"/>
<dbReference type="GO" id="GO:0047617">
    <property type="term" value="F:fatty acyl-CoA hydrolase activity"/>
    <property type="evidence" value="ECO:0007669"/>
    <property type="project" value="TreeGrafter"/>
</dbReference>
<dbReference type="InterPro" id="IPR029069">
    <property type="entry name" value="HotDog_dom_sf"/>
</dbReference>
<dbReference type="AlphaFoldDB" id="A0A147KB37"/>
<dbReference type="InterPro" id="IPR006684">
    <property type="entry name" value="YbgC/YbaW"/>
</dbReference>
<dbReference type="STRING" id="1150625.Q75_03330"/>
<dbReference type="RefSeq" id="WP_010175856.1">
    <property type="nucleotide sequence ID" value="NZ_LDYG01000017.1"/>
</dbReference>
<keyword evidence="4" id="KW-1185">Reference proteome</keyword>
<dbReference type="InterPro" id="IPR050563">
    <property type="entry name" value="4-hydroxybenzoyl-CoA_TE"/>
</dbReference>
<protein>
    <submittedName>
        <fullName evidence="3">Thioesterase</fullName>
    </submittedName>
</protein>
<dbReference type="PATRIC" id="fig|1150625.3.peg.697"/>
<dbReference type="SUPFAM" id="SSF54637">
    <property type="entry name" value="Thioesterase/thiol ester dehydrase-isomerase"/>
    <property type="match status" value="1"/>
</dbReference>
<sequence>MAHELPIRIRYREIDVLGHVNNTNYFVYFEDARVSLFEELGYGVSIEDWKFILASTTCDFLAQARFDQELIIRTEVGRVGDKSFTLLHEIVDKKSGERIAVGKAIIVYFNFQLQQSESIPSSLKEKLEKYESTVKEK</sequence>
<keyword evidence="2" id="KW-0378">Hydrolase</keyword>
<evidence type="ECO:0000256" key="1">
    <source>
        <dbReference type="ARBA" id="ARBA00005953"/>
    </source>
</evidence>
<comment type="similarity">
    <text evidence="1">Belongs to the 4-hydroxybenzoyl-CoA thioesterase family.</text>
</comment>
<dbReference type="PANTHER" id="PTHR31793">
    <property type="entry name" value="4-HYDROXYBENZOYL-COA THIOESTERASE FAMILY MEMBER"/>
    <property type="match status" value="1"/>
</dbReference>
<evidence type="ECO:0000313" key="4">
    <source>
        <dbReference type="Proteomes" id="UP000074108"/>
    </source>
</evidence>
<name>A0A147KB37_9BACI</name>
<organism evidence="3 4">
    <name type="scientific">Bacillus coahuilensis p1.1.43</name>
    <dbReference type="NCBI Taxonomy" id="1150625"/>
    <lineage>
        <taxon>Bacteria</taxon>
        <taxon>Bacillati</taxon>
        <taxon>Bacillota</taxon>
        <taxon>Bacilli</taxon>
        <taxon>Bacillales</taxon>
        <taxon>Bacillaceae</taxon>
        <taxon>Bacillus</taxon>
    </lineage>
</organism>
<dbReference type="Pfam" id="PF13279">
    <property type="entry name" value="4HBT_2"/>
    <property type="match status" value="1"/>
</dbReference>